<dbReference type="GO" id="GO:0006508">
    <property type="term" value="P:proteolysis"/>
    <property type="evidence" value="ECO:0007669"/>
    <property type="project" value="InterPro"/>
</dbReference>
<dbReference type="InterPro" id="IPR011659">
    <property type="entry name" value="WD40"/>
</dbReference>
<name>A0A381RU81_9ZZZZ</name>
<dbReference type="EMBL" id="UINC01002151">
    <property type="protein sequence ID" value="SUZ93487.1"/>
    <property type="molecule type" value="Genomic_DNA"/>
</dbReference>
<dbReference type="SUPFAM" id="SSF82171">
    <property type="entry name" value="DPP6 N-terminal domain-like"/>
    <property type="match status" value="1"/>
</dbReference>
<dbReference type="InterPro" id="IPR011042">
    <property type="entry name" value="6-blade_b-propeller_TolB-like"/>
</dbReference>
<dbReference type="PANTHER" id="PTHR42776">
    <property type="entry name" value="SERINE PEPTIDASE S9 FAMILY MEMBER"/>
    <property type="match status" value="1"/>
</dbReference>
<dbReference type="Gene3D" id="2.120.10.60">
    <property type="entry name" value="Tricorn protease N-terminal domain"/>
    <property type="match status" value="1"/>
</dbReference>
<sequence>MHERVIRAALLVTTATAALGPPLVQAQGDGLVPTDFYHEVGVGEVAISPDGALVAFTVTTINEDLNQRHREVWLQELRGGRPSGEPFRFTDPTREASAPRWSPDSHILSFESQRGEDKDAHSTWFARVAFPGGEAYQIEGVEAAPIWSPDGTWIAYVARPPTTASDAETINRDGWIAPNAISATLSAERFDGRVITTMSYKRDGTATLLPHPASVPKRQLFVVPAGGGDAVQRTDLPFDVSRPVWSADGERLYFTGNELEDDDHNREATRDIYVVGRESVEAEALTANPGNDSAPALSPDGTMLAYLHSRGRGEETDVRVVGLAVDGSFQGIPRNLTGNWDEIPGSPAWTAAGDAVRFLAGVGGNRHVYEVNVNGELIRQVTTGDRHVGSVSVTRDGLVMAYTVTDDITPAELFVNRGDGGLQQRVTSFNDAWLSRRSLQSAERLTWTVTDGTEIEGWLVKPVGYESGRLYPMVLKIHGGPYGAYGNTFFRTFHVLSNAGFFVLYTNPRGSTGYGHDFTYATTPGWGEVDSEDYLAGVDAAIETYPDIDPTRIGVSGGSYGGFMTNWLTATTNRFAAAVTSRSIADWASLYGSTDAQALLDFAFGGPPWEQRELYNRLSPITYVENVTAPTLVIHSENDYRTPIGDGEKWFIALRKRRISTELVRYPRSSHGLSRSGEPWLLVDRLERIRSWFVHWLVDQPD</sequence>
<feature type="region of interest" description="Disordered" evidence="3">
    <location>
        <begin position="83"/>
        <end position="105"/>
    </location>
</feature>
<evidence type="ECO:0000256" key="1">
    <source>
        <dbReference type="ARBA" id="ARBA00022801"/>
    </source>
</evidence>
<dbReference type="InterPro" id="IPR029058">
    <property type="entry name" value="AB_hydrolase_fold"/>
</dbReference>
<gene>
    <name evidence="5" type="ORF">METZ01_LOCUS46341</name>
</gene>
<evidence type="ECO:0000256" key="3">
    <source>
        <dbReference type="SAM" id="MobiDB-lite"/>
    </source>
</evidence>
<dbReference type="InterPro" id="IPR001375">
    <property type="entry name" value="Peptidase_S9_cat"/>
</dbReference>
<evidence type="ECO:0000313" key="5">
    <source>
        <dbReference type="EMBL" id="SUZ93487.1"/>
    </source>
</evidence>
<evidence type="ECO:0000259" key="4">
    <source>
        <dbReference type="Pfam" id="PF00326"/>
    </source>
</evidence>
<dbReference type="GO" id="GO:0004252">
    <property type="term" value="F:serine-type endopeptidase activity"/>
    <property type="evidence" value="ECO:0007669"/>
    <property type="project" value="TreeGrafter"/>
</dbReference>
<protein>
    <recommendedName>
        <fullName evidence="4">Peptidase S9 prolyl oligopeptidase catalytic domain-containing protein</fullName>
    </recommendedName>
</protein>
<accession>A0A381RU81</accession>
<reference evidence="5" key="1">
    <citation type="submission" date="2018-05" db="EMBL/GenBank/DDBJ databases">
        <authorList>
            <person name="Lanie J.A."/>
            <person name="Ng W.-L."/>
            <person name="Kazmierczak K.M."/>
            <person name="Andrzejewski T.M."/>
            <person name="Davidsen T.M."/>
            <person name="Wayne K.J."/>
            <person name="Tettelin H."/>
            <person name="Glass J.I."/>
            <person name="Rusch D."/>
            <person name="Podicherti R."/>
            <person name="Tsui H.-C.T."/>
            <person name="Winkler M.E."/>
        </authorList>
    </citation>
    <scope>NUCLEOTIDE SEQUENCE</scope>
</reference>
<dbReference type="Pfam" id="PF07676">
    <property type="entry name" value="PD40"/>
    <property type="match status" value="3"/>
</dbReference>
<dbReference type="AlphaFoldDB" id="A0A381RU81"/>
<feature type="domain" description="Peptidase S9 prolyl oligopeptidase catalytic" evidence="4">
    <location>
        <begin position="489"/>
        <end position="697"/>
    </location>
</feature>
<keyword evidence="2" id="KW-0720">Serine protease</keyword>
<dbReference type="PANTHER" id="PTHR42776:SF27">
    <property type="entry name" value="DIPEPTIDYL PEPTIDASE FAMILY MEMBER 6"/>
    <property type="match status" value="1"/>
</dbReference>
<evidence type="ECO:0000256" key="2">
    <source>
        <dbReference type="ARBA" id="ARBA00022825"/>
    </source>
</evidence>
<keyword evidence="2" id="KW-0645">Protease</keyword>
<dbReference type="Gene3D" id="3.40.50.1820">
    <property type="entry name" value="alpha/beta hydrolase"/>
    <property type="match status" value="1"/>
</dbReference>
<dbReference type="Gene3D" id="2.120.10.30">
    <property type="entry name" value="TolB, C-terminal domain"/>
    <property type="match status" value="1"/>
</dbReference>
<dbReference type="SUPFAM" id="SSF53474">
    <property type="entry name" value="alpha/beta-Hydrolases"/>
    <property type="match status" value="1"/>
</dbReference>
<keyword evidence="1" id="KW-0378">Hydrolase</keyword>
<dbReference type="Pfam" id="PF00326">
    <property type="entry name" value="Peptidase_S9"/>
    <property type="match status" value="1"/>
</dbReference>
<proteinExistence type="predicted"/>
<organism evidence="5">
    <name type="scientific">marine metagenome</name>
    <dbReference type="NCBI Taxonomy" id="408172"/>
    <lineage>
        <taxon>unclassified sequences</taxon>
        <taxon>metagenomes</taxon>
        <taxon>ecological metagenomes</taxon>
    </lineage>
</organism>